<name>A0ABD4A836_9BACI</name>
<dbReference type="PANTHER" id="PTHR33055">
    <property type="entry name" value="TRANSPOSASE FOR INSERTION SEQUENCE ELEMENT IS1111A"/>
    <property type="match status" value="1"/>
</dbReference>
<feature type="domain" description="Transposase IS110-like N-terminal" evidence="1">
    <location>
        <begin position="32"/>
        <end position="187"/>
    </location>
</feature>
<evidence type="ECO:0000259" key="2">
    <source>
        <dbReference type="Pfam" id="PF02371"/>
    </source>
</evidence>
<dbReference type="PANTHER" id="PTHR33055:SF13">
    <property type="entry name" value="TRANSPOSASE"/>
    <property type="match status" value="1"/>
</dbReference>
<protein>
    <recommendedName>
        <fullName evidence="5">Transposase IS111A/IS1328/IS1533 N-terminal domain-containing protein</fullName>
    </recommendedName>
</protein>
<evidence type="ECO:0000313" key="4">
    <source>
        <dbReference type="Proteomes" id="UP000032076"/>
    </source>
</evidence>
<dbReference type="InterPro" id="IPR003346">
    <property type="entry name" value="Transposase_20"/>
</dbReference>
<dbReference type="AlphaFoldDB" id="A0ABD4A836"/>
<feature type="domain" description="Transposase IS116/IS110/IS902 C-terminal" evidence="2">
    <location>
        <begin position="310"/>
        <end position="394"/>
    </location>
</feature>
<gene>
    <name evidence="3" type="ORF">B4167_2383</name>
</gene>
<dbReference type="Pfam" id="PF02371">
    <property type="entry name" value="Transposase_20"/>
    <property type="match status" value="1"/>
</dbReference>
<dbReference type="InterPro" id="IPR002525">
    <property type="entry name" value="Transp_IS110-like_N"/>
</dbReference>
<dbReference type="InterPro" id="IPR047650">
    <property type="entry name" value="Transpos_IS110"/>
</dbReference>
<dbReference type="RefSeq" id="WP_041902457.1">
    <property type="nucleotide sequence ID" value="NZ_JXLT01000008.1"/>
</dbReference>
<reference evidence="3 4" key="1">
    <citation type="submission" date="2015-01" db="EMBL/GenBank/DDBJ databases">
        <title>Draft Genome Sequences of Four Bacillus thermoamylovorans Strains, Isolated From Food Products.</title>
        <authorList>
            <person name="Krawcyk A.O."/>
            <person name="Berendsen E.M."/>
            <person name="Eijlander R.T."/>
            <person name="de Jong A."/>
            <person name="Wells-Bennik M."/>
            <person name="Kuipers O.P."/>
        </authorList>
    </citation>
    <scope>NUCLEOTIDE SEQUENCE [LARGE SCALE GENOMIC DNA]</scope>
    <source>
        <strain evidence="3 4">B4167</strain>
    </source>
</reference>
<dbReference type="Proteomes" id="UP000032076">
    <property type="component" value="Unassembled WGS sequence"/>
</dbReference>
<dbReference type="EMBL" id="JXLU01000058">
    <property type="protein sequence ID" value="KIO73158.1"/>
    <property type="molecule type" value="Genomic_DNA"/>
</dbReference>
<evidence type="ECO:0000313" key="3">
    <source>
        <dbReference type="EMBL" id="KIO73158.1"/>
    </source>
</evidence>
<proteinExistence type="predicted"/>
<organism evidence="3 4">
    <name type="scientific">Caldibacillus thermoamylovorans</name>
    <dbReference type="NCBI Taxonomy" id="35841"/>
    <lineage>
        <taxon>Bacteria</taxon>
        <taxon>Bacillati</taxon>
        <taxon>Bacillota</taxon>
        <taxon>Bacilli</taxon>
        <taxon>Bacillales</taxon>
        <taxon>Bacillaceae</taxon>
        <taxon>Caldibacillus</taxon>
    </lineage>
</organism>
<dbReference type="NCBIfam" id="NF033542">
    <property type="entry name" value="transpos_IS110"/>
    <property type="match status" value="1"/>
</dbReference>
<dbReference type="Pfam" id="PF01548">
    <property type="entry name" value="DEDD_Tnp_IS110"/>
    <property type="match status" value="1"/>
</dbReference>
<evidence type="ECO:0008006" key="5">
    <source>
        <dbReference type="Google" id="ProtNLM"/>
    </source>
</evidence>
<evidence type="ECO:0000259" key="1">
    <source>
        <dbReference type="Pfam" id="PF01548"/>
    </source>
</evidence>
<accession>A0ABD4A836</accession>
<comment type="caution">
    <text evidence="3">The sequence shown here is derived from an EMBL/GenBank/DDBJ whole genome shotgun (WGS) entry which is preliminary data.</text>
</comment>
<sequence length="452" mass="51783">MRLLNNKQGLRRSQFAKELKGADLEKVLLVPIDVSKTLQKSMILNYFGEVIESPFSFMVNRTGMKLLIGKIDNARNTLQADRVFVGIEATGHYYEDIVRILIDAGYSVHIINPASTHEERKQHLTYTKTDDIDLYLIAEALIGYKATNAKLSTDVYKQLQNLTRARRSEINKRSRIKMEIRTIHDQIWREYQGFSILENNKVKTRKIFSDFWGKASLYLLNHFPHASQILELGELGLHRLSKEHNLKIRKSTIDKLLYAASESVSKPIEQLSSELFLLKQKLKDYEWHTQTIKSYELEIERIFVETIGLLLLTVPGIGLITAAEIYCEMGDLSQFTSANQLIKKAGTNPVIKQSGPEEGYYGRISKQGNANLRRAIYNAGRTLSVHNEVLKPFYTRLKEKGKKAGQIYIAMGNKFIKIAFAMLKNRKPFECNDPSFNYKQEVSKKLTLPLSA</sequence>